<dbReference type="Proteomes" id="UP001605036">
    <property type="component" value="Unassembled WGS sequence"/>
</dbReference>
<dbReference type="EMBL" id="JBHFFA010000008">
    <property type="protein sequence ID" value="KAL2609849.1"/>
    <property type="molecule type" value="Genomic_DNA"/>
</dbReference>
<reference evidence="2 3" key="1">
    <citation type="submission" date="2024-09" db="EMBL/GenBank/DDBJ databases">
        <title>Chromosome-scale assembly of Riccia fluitans.</title>
        <authorList>
            <person name="Paukszto L."/>
            <person name="Sawicki J."/>
            <person name="Karawczyk K."/>
            <person name="Piernik-Szablinska J."/>
            <person name="Szczecinska M."/>
            <person name="Mazdziarz M."/>
        </authorList>
    </citation>
    <scope>NUCLEOTIDE SEQUENCE [LARGE SCALE GENOMIC DNA]</scope>
    <source>
        <strain evidence="2">Rf_01</strain>
        <tissue evidence="2">Aerial parts of the thallus</tissue>
    </source>
</reference>
<feature type="domain" description="Small nuclear ribonucleoprotein Prp3 C-terminal" evidence="1">
    <location>
        <begin position="66"/>
        <end position="131"/>
    </location>
</feature>
<comment type="caution">
    <text evidence="2">The sequence shown here is derived from an EMBL/GenBank/DDBJ whole genome shotgun (WGS) entry which is preliminary data.</text>
</comment>
<dbReference type="InterPro" id="IPR059181">
    <property type="entry name" value="RWDD2A-B_C"/>
</dbReference>
<dbReference type="AlphaFoldDB" id="A0ABD1XLM1"/>
<name>A0ABD1XLM1_9MARC</name>
<proteinExistence type="predicted"/>
<dbReference type="PANTHER" id="PTHR15955:SF8">
    <property type="entry name" value="RWD DOMAIN-CONTAINING PROTEIN 2B-RELATED"/>
    <property type="match status" value="1"/>
</dbReference>
<dbReference type="Pfam" id="PF06544">
    <property type="entry name" value="Prp3_C"/>
    <property type="match status" value="1"/>
</dbReference>
<keyword evidence="3" id="KW-1185">Reference proteome</keyword>
<accession>A0ABD1XLM1</accession>
<dbReference type="PANTHER" id="PTHR15955">
    <property type="entry name" value="RWD DOMAIN CONTAINING PROTEIN 2"/>
    <property type="match status" value="1"/>
</dbReference>
<evidence type="ECO:0000313" key="2">
    <source>
        <dbReference type="EMBL" id="KAL2609849.1"/>
    </source>
</evidence>
<evidence type="ECO:0000259" key="1">
    <source>
        <dbReference type="Pfam" id="PF06544"/>
    </source>
</evidence>
<sequence length="189" mass="21509">MNSLVVAPRTLIVGLRSPHRTAAERSKYHLLPGAICSIKSSRHSAVQAEEPGNKSESVPLIIARKLIWFHHIKSSKKKRDVKEWGTELKLGGYCKPGFPGVLIFEGESKNAAEYVRRIKRLKWQHLQVRGQEEESVPLGEDLDLRRRFPIPRHILSFPASGNQQLEFLNSQITRSTSSFSAEREVTYRV</sequence>
<organism evidence="2 3">
    <name type="scientific">Riccia fluitans</name>
    <dbReference type="NCBI Taxonomy" id="41844"/>
    <lineage>
        <taxon>Eukaryota</taxon>
        <taxon>Viridiplantae</taxon>
        <taxon>Streptophyta</taxon>
        <taxon>Embryophyta</taxon>
        <taxon>Marchantiophyta</taxon>
        <taxon>Marchantiopsida</taxon>
        <taxon>Marchantiidae</taxon>
        <taxon>Marchantiales</taxon>
        <taxon>Ricciaceae</taxon>
        <taxon>Riccia</taxon>
    </lineage>
</organism>
<dbReference type="CDD" id="cd24163">
    <property type="entry name" value="RWDD2_C"/>
    <property type="match status" value="1"/>
</dbReference>
<protein>
    <recommendedName>
        <fullName evidence="1">Small nuclear ribonucleoprotein Prp3 C-terminal domain-containing protein</fullName>
    </recommendedName>
</protein>
<dbReference type="InterPro" id="IPR010541">
    <property type="entry name" value="Prp3_C"/>
</dbReference>
<gene>
    <name evidence="2" type="ORF">R1flu_028422</name>
</gene>
<evidence type="ECO:0000313" key="3">
    <source>
        <dbReference type="Proteomes" id="UP001605036"/>
    </source>
</evidence>
<dbReference type="InterPro" id="IPR017359">
    <property type="entry name" value="Phi-like"/>
</dbReference>